<dbReference type="EMBL" id="JACMSC010000009">
    <property type="protein sequence ID" value="KAG6506562.1"/>
    <property type="molecule type" value="Genomic_DNA"/>
</dbReference>
<keyword evidence="3" id="KW-1185">Reference proteome</keyword>
<dbReference type="AlphaFoldDB" id="A0A8J5GHD3"/>
<dbReference type="Proteomes" id="UP000734854">
    <property type="component" value="Unassembled WGS sequence"/>
</dbReference>
<accession>A0A8J5GHD3</accession>
<dbReference type="InterPro" id="IPR006461">
    <property type="entry name" value="PLAC_motif_containing"/>
</dbReference>
<name>A0A8J5GHD3_ZINOF</name>
<dbReference type="PANTHER" id="PTHR15907">
    <property type="entry name" value="DUF614 FAMILY PROTEIN-RELATED"/>
    <property type="match status" value="1"/>
</dbReference>
<feature type="region of interest" description="Disordered" evidence="1">
    <location>
        <begin position="1"/>
        <end position="49"/>
    </location>
</feature>
<dbReference type="Pfam" id="PF04749">
    <property type="entry name" value="PLAC8"/>
    <property type="match status" value="1"/>
</dbReference>
<comment type="caution">
    <text evidence="2">The sequence shown here is derived from an EMBL/GenBank/DDBJ whole genome shotgun (WGS) entry which is preliminary data.</text>
</comment>
<evidence type="ECO:0000313" key="2">
    <source>
        <dbReference type="EMBL" id="KAG6506562.1"/>
    </source>
</evidence>
<reference evidence="2 3" key="1">
    <citation type="submission" date="2020-08" db="EMBL/GenBank/DDBJ databases">
        <title>Plant Genome Project.</title>
        <authorList>
            <person name="Zhang R.-G."/>
        </authorList>
    </citation>
    <scope>NUCLEOTIDE SEQUENCE [LARGE SCALE GENOMIC DNA]</scope>
    <source>
        <tissue evidence="2">Rhizome</tissue>
    </source>
</reference>
<protein>
    <recommendedName>
        <fullName evidence="4">PLAC8 family protein</fullName>
    </recommendedName>
</protein>
<feature type="compositionally biased region" description="Basic and acidic residues" evidence="1">
    <location>
        <begin position="1"/>
        <end position="15"/>
    </location>
</feature>
<proteinExistence type="predicted"/>
<gene>
    <name evidence="2" type="ORF">ZIOFF_031886</name>
</gene>
<evidence type="ECO:0008006" key="4">
    <source>
        <dbReference type="Google" id="ProtNLM"/>
    </source>
</evidence>
<dbReference type="NCBIfam" id="TIGR01571">
    <property type="entry name" value="A_thal_Cys_rich"/>
    <property type="match status" value="1"/>
</dbReference>
<organism evidence="2 3">
    <name type="scientific">Zingiber officinale</name>
    <name type="common">Ginger</name>
    <name type="synonym">Amomum zingiber</name>
    <dbReference type="NCBI Taxonomy" id="94328"/>
    <lineage>
        <taxon>Eukaryota</taxon>
        <taxon>Viridiplantae</taxon>
        <taxon>Streptophyta</taxon>
        <taxon>Embryophyta</taxon>
        <taxon>Tracheophyta</taxon>
        <taxon>Spermatophyta</taxon>
        <taxon>Magnoliopsida</taxon>
        <taxon>Liliopsida</taxon>
        <taxon>Zingiberales</taxon>
        <taxon>Zingiberaceae</taxon>
        <taxon>Zingiber</taxon>
    </lineage>
</organism>
<sequence>MAKLEESDPLLKHIDGASQDPASPPVPQAEAQRAPPPAPQVTAPSVPTKGHAQWAAEALPVPHGSVIGEPVPRAQWSSGLFDCLGRNDEFCSSDLEVCLLGTFAPCVLYGSNMERLGEVPGSFAENCFPYTSLFLAGNCLFGWNCLAPWLSHRSRTAIRHRFNLEGEFEAFSKSCGGCNLLNEDKQRFETFEQVCDFATHLSCHVCSLCQEGRELRRRLPHPGFNLQPVIVMMPPMEQNMVRQE</sequence>
<dbReference type="OrthoDB" id="1045822at2759"/>
<evidence type="ECO:0000313" key="3">
    <source>
        <dbReference type="Proteomes" id="UP000734854"/>
    </source>
</evidence>
<evidence type="ECO:0000256" key="1">
    <source>
        <dbReference type="SAM" id="MobiDB-lite"/>
    </source>
</evidence>